<keyword evidence="6" id="KW-0833">Ubl conjugation pathway</keyword>
<feature type="compositionally biased region" description="Basic and acidic residues" evidence="10">
    <location>
        <begin position="1429"/>
        <end position="1441"/>
    </location>
</feature>
<dbReference type="InterPro" id="IPR038765">
    <property type="entry name" value="Papain-like_cys_pep_sf"/>
</dbReference>
<dbReference type="EC" id="3.4.19.12" evidence="4"/>
<sequence>MKRNWQQSNGTASQNRNTISKPSKRKNDKKSIEINARESAEAFLARANYELNVDSYRGIFDKDHTSPFEACSNVLMENIKNSSCTLIGCSCVNSWMMEELQKRESASMKKKKKRRSSIPKKTTQAMKENNGEKEVEIVTIDDDENNCANREEVDAVHNIYTDLSRRDPDKNFACCCDFNPFCLASMGGVIDHFLNMKITNSLEKNEESVDYTSITESTSSTFDNRLRGVVHVDTDSVTQHLLRLGIAKKKTKKYIDFIRKRHVERVYEGNRQKDKEGKLALCKPVGIRNLGATCYLNSQLQCLAANLPFLEGLFSWQSEGNNSSVMSNVISRLQEVLVTMIHGAKSVVCTDEFSKSMQLENDEMQDPNEFARLLFDRMHDSFQQTPLRQLLPTIFKGSLSYKTQCLRCKNVTIRDEDFMDLNIPIKTDSNNSKEITVEELLEQYFQPESLTGDNKYRCAVCQDACDAKRSHFLSKLPLVLNLQLARYIFDMKTFRKQKLLNKIVLPRSLELDVKDTGNVKYILCAIQNHKGGSAHTGHYIAEVMDWSTGSWYEFDDDKVSFLEHGPKSAYDPIEARKSKKVKLKGGTPDAYNLFYVQESCLRESIEKTLNKGKKETGIVTEKTQERNGVFQKCKEEQLVKNEIDMRLKTRKRSIMESFFSEKAMNGERYVWVEGSTLRRFLSCDDAMEDIIGNANGPILKHDKFICTHGKGIHPVVSNKGKLLTESQFQSYCEILHSERLEINKYSKNPHLGKGHENMYDIKVSTNSNFYCEECDKDQRKEIESKVDRFRLFIDLYDQLGNENDEFSHFSKDQIFAISRSSASALRKFALKVLKSSLQVNGCNRDEIPLIPVEGIHSLSPELLSPLYVSNEPQRKIEEIDEKVNSKIICEHGHCEKINNKRTIRFVSSKTWDCVSSLLPEALGIPVSTDENGNILSCQECQFQKQEIDNDLDRISVWAEHGTAILNMISSTSHKPKTSTDSAEFVFVHSRDIEAWGKAVKHFKKKRKKSQSSKETLKLEALDIFCRPGTETKEFTSIMPFQLTCKEHKKPIASIKEFADTSPNMGTKIDPETLLDSPLTQLPLHMYTEYVTSIARLEGIIFGGTDIAPGRSKIFEQSHPRATPKDNSMDSTKSAPQNLCLVDDVCNEASCISEYRLYFEGEMQCAYDLTLNKERANNEDVVGNTSAQDTEFMKIMVYEFDGSSDDKSSKTSLLKQFDNDLVALSAEMSPFRRSTRSRTGVNGRLFEISCSRDINLAQMRLLIVEKSNNRCLTTHDLDIFQYKSDTQEIVTFHLSDDVNDRRIPDILKDCEVLSNSNAQKLYVRLLTKSNNVEDDEKDINETEYTENLLQIATACDSPVSTSILDNAKKSKRRRQERGFQGTFLQSSFHPSVNDSHSCESGDEVIIVPNGNKRKETCTPSDKAKRAKQKSSNESRKKDDNQTKSKKKKKVPADALGEGSKRLVTHTSNNINERIEKNIFDEDRNRQADEENVQRLNMKANGCNLIQRLYRRYNQSFGTDLALEFSCEVGDMPPIPSDPMPSSKCFADIQRFILSSLDDCSNDMESILVILETMEESRHEFRNFLCDERTFGVMSEPNDQNEFCLSRHEMDILLYGIKQKWSSKECIKLMPYRSDASVRHVMMRLKKEGITTEKKYEAYMLYVEAFMETIYATELELQNSDSIVDSDEVIIVEPEVEEVQIRCG</sequence>
<proteinExistence type="inferred from homology"/>
<reference evidence="12 13" key="1">
    <citation type="journal article" date="2021" name="Sci. Rep.">
        <title>The genome of the diatom Chaetoceros tenuissimus carries an ancient integrated fragment of an extant virus.</title>
        <authorList>
            <person name="Hongo Y."/>
            <person name="Kimura K."/>
            <person name="Takaki Y."/>
            <person name="Yoshida Y."/>
            <person name="Baba S."/>
            <person name="Kobayashi G."/>
            <person name="Nagasaki K."/>
            <person name="Hano T."/>
            <person name="Tomaru Y."/>
        </authorList>
    </citation>
    <scope>NUCLEOTIDE SEQUENCE [LARGE SCALE GENOMIC DNA]</scope>
    <source>
        <strain evidence="12 13">NIES-3715</strain>
    </source>
</reference>
<dbReference type="SUPFAM" id="SSF54001">
    <property type="entry name" value="Cysteine proteinases"/>
    <property type="match status" value="1"/>
</dbReference>
<keyword evidence="8" id="KW-0788">Thiol protease</keyword>
<dbReference type="EMBL" id="BLLK01000062">
    <property type="protein sequence ID" value="GFH58517.1"/>
    <property type="molecule type" value="Genomic_DNA"/>
</dbReference>
<evidence type="ECO:0000256" key="7">
    <source>
        <dbReference type="ARBA" id="ARBA00022801"/>
    </source>
</evidence>
<protein>
    <recommendedName>
        <fullName evidence="4">ubiquitinyl hydrolase 1</fullName>
        <ecNumber evidence="4">3.4.19.12</ecNumber>
    </recommendedName>
</protein>
<dbReference type="PANTHER" id="PTHR24006:SF722">
    <property type="entry name" value="UBIQUITIN CARBOXYL-TERMINAL HYDROLASE 48"/>
    <property type="match status" value="1"/>
</dbReference>
<dbReference type="Gene3D" id="3.90.70.10">
    <property type="entry name" value="Cysteine proteinases"/>
    <property type="match status" value="1"/>
</dbReference>
<feature type="region of interest" description="Disordered" evidence="10">
    <location>
        <begin position="1"/>
        <end position="32"/>
    </location>
</feature>
<gene>
    <name evidence="12" type="ORF">CTEN210_14993</name>
</gene>
<evidence type="ECO:0000256" key="10">
    <source>
        <dbReference type="SAM" id="MobiDB-lite"/>
    </source>
</evidence>
<evidence type="ECO:0000256" key="4">
    <source>
        <dbReference type="ARBA" id="ARBA00012759"/>
    </source>
</evidence>
<dbReference type="GO" id="GO:0016579">
    <property type="term" value="P:protein deubiquitination"/>
    <property type="evidence" value="ECO:0007669"/>
    <property type="project" value="InterPro"/>
</dbReference>
<evidence type="ECO:0000256" key="6">
    <source>
        <dbReference type="ARBA" id="ARBA00022786"/>
    </source>
</evidence>
<dbReference type="GO" id="GO:0005634">
    <property type="term" value="C:nucleus"/>
    <property type="evidence" value="ECO:0007669"/>
    <property type="project" value="UniProtKB-SubCell"/>
</dbReference>
<dbReference type="InterPro" id="IPR050164">
    <property type="entry name" value="Peptidase_C19"/>
</dbReference>
<feature type="region of interest" description="Disordered" evidence="10">
    <location>
        <begin position="1362"/>
        <end position="1461"/>
    </location>
</feature>
<dbReference type="PROSITE" id="PS00973">
    <property type="entry name" value="USP_2"/>
    <property type="match status" value="1"/>
</dbReference>
<comment type="subcellular location">
    <subcellularLocation>
        <location evidence="2">Nucleus</location>
    </subcellularLocation>
</comment>
<feature type="compositionally biased region" description="Basic residues" evidence="10">
    <location>
        <begin position="108"/>
        <end position="118"/>
    </location>
</feature>
<organism evidence="12 13">
    <name type="scientific">Chaetoceros tenuissimus</name>
    <dbReference type="NCBI Taxonomy" id="426638"/>
    <lineage>
        <taxon>Eukaryota</taxon>
        <taxon>Sar</taxon>
        <taxon>Stramenopiles</taxon>
        <taxon>Ochrophyta</taxon>
        <taxon>Bacillariophyta</taxon>
        <taxon>Coscinodiscophyceae</taxon>
        <taxon>Chaetocerotophycidae</taxon>
        <taxon>Chaetocerotales</taxon>
        <taxon>Chaetocerotaceae</taxon>
        <taxon>Chaetoceros</taxon>
    </lineage>
</organism>
<dbReference type="InterPro" id="IPR028889">
    <property type="entry name" value="USP"/>
</dbReference>
<evidence type="ECO:0000256" key="9">
    <source>
        <dbReference type="ARBA" id="ARBA00023242"/>
    </source>
</evidence>
<keyword evidence="13" id="KW-1185">Reference proteome</keyword>
<evidence type="ECO:0000256" key="5">
    <source>
        <dbReference type="ARBA" id="ARBA00022670"/>
    </source>
</evidence>
<evidence type="ECO:0000313" key="13">
    <source>
        <dbReference type="Proteomes" id="UP001054902"/>
    </source>
</evidence>
<dbReference type="PANTHER" id="PTHR24006">
    <property type="entry name" value="UBIQUITIN CARBOXYL-TERMINAL HYDROLASE"/>
    <property type="match status" value="1"/>
</dbReference>
<name>A0AAD3HC88_9STRA</name>
<dbReference type="InterPro" id="IPR018200">
    <property type="entry name" value="USP_CS"/>
</dbReference>
<keyword evidence="7" id="KW-0378">Hydrolase</keyword>
<comment type="caution">
    <text evidence="12">The sequence shown here is derived from an EMBL/GenBank/DDBJ whole genome shotgun (WGS) entry which is preliminary data.</text>
</comment>
<evidence type="ECO:0000256" key="3">
    <source>
        <dbReference type="ARBA" id="ARBA00009085"/>
    </source>
</evidence>
<dbReference type="GO" id="GO:0005829">
    <property type="term" value="C:cytosol"/>
    <property type="evidence" value="ECO:0007669"/>
    <property type="project" value="TreeGrafter"/>
</dbReference>
<feature type="compositionally biased region" description="Polar residues" evidence="10">
    <location>
        <begin position="1381"/>
        <end position="1394"/>
    </location>
</feature>
<evidence type="ECO:0000259" key="11">
    <source>
        <dbReference type="PROSITE" id="PS50235"/>
    </source>
</evidence>
<evidence type="ECO:0000256" key="2">
    <source>
        <dbReference type="ARBA" id="ARBA00004123"/>
    </source>
</evidence>
<dbReference type="PROSITE" id="PS00972">
    <property type="entry name" value="USP_1"/>
    <property type="match status" value="1"/>
</dbReference>
<dbReference type="Pfam" id="PF00443">
    <property type="entry name" value="UCH"/>
    <property type="match status" value="1"/>
</dbReference>
<comment type="similarity">
    <text evidence="3">Belongs to the peptidase C19 family.</text>
</comment>
<feature type="domain" description="USP" evidence="11">
    <location>
        <begin position="285"/>
        <end position="598"/>
    </location>
</feature>
<feature type="region of interest" description="Disordered" evidence="10">
    <location>
        <begin position="103"/>
        <end position="130"/>
    </location>
</feature>
<accession>A0AAD3HC88</accession>
<dbReference type="PROSITE" id="PS50235">
    <property type="entry name" value="USP_3"/>
    <property type="match status" value="1"/>
</dbReference>
<dbReference type="GO" id="GO:0006508">
    <property type="term" value="P:proteolysis"/>
    <property type="evidence" value="ECO:0007669"/>
    <property type="project" value="UniProtKB-KW"/>
</dbReference>
<keyword evidence="5" id="KW-0645">Protease</keyword>
<comment type="catalytic activity">
    <reaction evidence="1">
        <text>Thiol-dependent hydrolysis of ester, thioester, amide, peptide and isopeptide bonds formed by the C-terminal Gly of ubiquitin (a 76-residue protein attached to proteins as an intracellular targeting signal).</text>
        <dbReference type="EC" id="3.4.19.12"/>
    </reaction>
</comment>
<dbReference type="InterPro" id="IPR001394">
    <property type="entry name" value="Peptidase_C19_UCH"/>
</dbReference>
<evidence type="ECO:0000256" key="8">
    <source>
        <dbReference type="ARBA" id="ARBA00022807"/>
    </source>
</evidence>
<dbReference type="GO" id="GO:0004843">
    <property type="term" value="F:cysteine-type deubiquitinase activity"/>
    <property type="evidence" value="ECO:0007669"/>
    <property type="project" value="UniProtKB-EC"/>
</dbReference>
<evidence type="ECO:0000256" key="1">
    <source>
        <dbReference type="ARBA" id="ARBA00000707"/>
    </source>
</evidence>
<evidence type="ECO:0000313" key="12">
    <source>
        <dbReference type="EMBL" id="GFH58517.1"/>
    </source>
</evidence>
<feature type="compositionally biased region" description="Polar residues" evidence="10">
    <location>
        <begin position="1"/>
        <end position="21"/>
    </location>
</feature>
<dbReference type="Proteomes" id="UP001054902">
    <property type="component" value="Unassembled WGS sequence"/>
</dbReference>
<keyword evidence="9" id="KW-0539">Nucleus</keyword>